<name>A0A0F9TCW0_9ZZZZ</name>
<accession>A0A0F9TCW0</accession>
<feature type="region of interest" description="Disordered" evidence="1">
    <location>
        <begin position="1"/>
        <end position="22"/>
    </location>
</feature>
<gene>
    <name evidence="2" type="ORF">LCGC14_0407240</name>
</gene>
<evidence type="ECO:0000256" key="1">
    <source>
        <dbReference type="SAM" id="MobiDB-lite"/>
    </source>
</evidence>
<evidence type="ECO:0000313" key="2">
    <source>
        <dbReference type="EMBL" id="KKN72757.1"/>
    </source>
</evidence>
<sequence length="22" mass="2510">HERHPTAKPMFGNIGEDDDDDL</sequence>
<reference evidence="2" key="1">
    <citation type="journal article" date="2015" name="Nature">
        <title>Complex archaea that bridge the gap between prokaryotes and eukaryotes.</title>
        <authorList>
            <person name="Spang A."/>
            <person name="Saw J.H."/>
            <person name="Jorgensen S.L."/>
            <person name="Zaremba-Niedzwiedzka K."/>
            <person name="Martijn J."/>
            <person name="Lind A.E."/>
            <person name="van Eijk R."/>
            <person name="Schleper C."/>
            <person name="Guy L."/>
            <person name="Ettema T.J."/>
        </authorList>
    </citation>
    <scope>NUCLEOTIDE SEQUENCE</scope>
</reference>
<organism evidence="2">
    <name type="scientific">marine sediment metagenome</name>
    <dbReference type="NCBI Taxonomy" id="412755"/>
    <lineage>
        <taxon>unclassified sequences</taxon>
        <taxon>metagenomes</taxon>
        <taxon>ecological metagenomes</taxon>
    </lineage>
</organism>
<proteinExistence type="predicted"/>
<feature type="non-terminal residue" evidence="2">
    <location>
        <position position="1"/>
    </location>
</feature>
<comment type="caution">
    <text evidence="2">The sequence shown here is derived from an EMBL/GenBank/DDBJ whole genome shotgun (WGS) entry which is preliminary data.</text>
</comment>
<protein>
    <submittedName>
        <fullName evidence="2">Uncharacterized protein</fullName>
    </submittedName>
</protein>
<dbReference type="EMBL" id="LAZR01000355">
    <property type="protein sequence ID" value="KKN72757.1"/>
    <property type="molecule type" value="Genomic_DNA"/>
</dbReference>
<dbReference type="AlphaFoldDB" id="A0A0F9TCW0"/>